<feature type="non-terminal residue" evidence="1">
    <location>
        <position position="88"/>
    </location>
</feature>
<accession>A0A383B8N4</accession>
<dbReference type="EMBL" id="UINC01198505">
    <property type="protein sequence ID" value="SVE16487.1"/>
    <property type="molecule type" value="Genomic_DNA"/>
</dbReference>
<dbReference type="AlphaFoldDB" id="A0A383B8N4"/>
<sequence>MSNPIIIIDNNLELVEIEKQHPELINAPLILLSSNFSPLQIRSFQDRGYTWFDEEITTKDVQRMSSESEHLIWNWFLDDSGQDLSKVN</sequence>
<name>A0A383B8N4_9ZZZZ</name>
<reference evidence="1" key="1">
    <citation type="submission" date="2018-05" db="EMBL/GenBank/DDBJ databases">
        <authorList>
            <person name="Lanie J.A."/>
            <person name="Ng W.-L."/>
            <person name="Kazmierczak K.M."/>
            <person name="Andrzejewski T.M."/>
            <person name="Davidsen T.M."/>
            <person name="Wayne K.J."/>
            <person name="Tettelin H."/>
            <person name="Glass J.I."/>
            <person name="Rusch D."/>
            <person name="Podicherti R."/>
            <person name="Tsui H.-C.T."/>
            <person name="Winkler M.E."/>
        </authorList>
    </citation>
    <scope>NUCLEOTIDE SEQUENCE</scope>
</reference>
<gene>
    <name evidence="1" type="ORF">METZ01_LOCUS469341</name>
</gene>
<organism evidence="1">
    <name type="scientific">marine metagenome</name>
    <dbReference type="NCBI Taxonomy" id="408172"/>
    <lineage>
        <taxon>unclassified sequences</taxon>
        <taxon>metagenomes</taxon>
        <taxon>ecological metagenomes</taxon>
    </lineage>
</organism>
<evidence type="ECO:0000313" key="1">
    <source>
        <dbReference type="EMBL" id="SVE16487.1"/>
    </source>
</evidence>
<protein>
    <submittedName>
        <fullName evidence="1">Uncharacterized protein</fullName>
    </submittedName>
</protein>
<proteinExistence type="predicted"/>